<accession>A0A7Y7PRP9</accession>
<evidence type="ECO:0000313" key="5">
    <source>
        <dbReference type="Proteomes" id="UP000565521"/>
    </source>
</evidence>
<evidence type="ECO:0000259" key="3">
    <source>
        <dbReference type="Pfam" id="PF23914"/>
    </source>
</evidence>
<dbReference type="InterPro" id="IPR019734">
    <property type="entry name" value="TPR_rpt"/>
</dbReference>
<dbReference type="InterPro" id="IPR056413">
    <property type="entry name" value="TPR_CcmH_CycH"/>
</dbReference>
<name>A0A7Y7PRP9_9BACT</name>
<dbReference type="InterPro" id="IPR011990">
    <property type="entry name" value="TPR-like_helical_dom_sf"/>
</dbReference>
<keyword evidence="2" id="KW-0732">Signal</keyword>
<dbReference type="SMART" id="SM00028">
    <property type="entry name" value="TPR"/>
    <property type="match status" value="3"/>
</dbReference>
<dbReference type="AlphaFoldDB" id="A0A7Y7PRP9"/>
<proteinExistence type="predicted"/>
<dbReference type="PROSITE" id="PS50005">
    <property type="entry name" value="TPR"/>
    <property type="match status" value="1"/>
</dbReference>
<keyword evidence="1" id="KW-0802">TPR repeat</keyword>
<reference evidence="4 5" key="1">
    <citation type="submission" date="2020-05" db="EMBL/GenBank/DDBJ databases">
        <title>Hymenobacter terrestris sp. nov. and Hymenobacter lapidiphilus sp. nov., isolated from regoliths in Antarctica.</title>
        <authorList>
            <person name="Sedlacek I."/>
            <person name="Pantucek R."/>
            <person name="Zeman M."/>
            <person name="Holochova P."/>
            <person name="Kralova S."/>
            <person name="Stankova E."/>
            <person name="Sedo O."/>
            <person name="Micenkova L."/>
            <person name="Svec P."/>
            <person name="Gupta V."/>
            <person name="Sood U."/>
            <person name="Korpole U.S."/>
            <person name="Lal R."/>
        </authorList>
    </citation>
    <scope>NUCLEOTIDE SEQUENCE [LARGE SCALE GENOMIC DNA]</scope>
    <source>
        <strain evidence="4 5">P5342</strain>
    </source>
</reference>
<dbReference type="RefSeq" id="WP_176909489.1">
    <property type="nucleotide sequence ID" value="NZ_JABKAU010000033.1"/>
</dbReference>
<dbReference type="Proteomes" id="UP000565521">
    <property type="component" value="Unassembled WGS sequence"/>
</dbReference>
<dbReference type="Gene3D" id="1.25.40.10">
    <property type="entry name" value="Tetratricopeptide repeat domain"/>
    <property type="match status" value="2"/>
</dbReference>
<evidence type="ECO:0000313" key="4">
    <source>
        <dbReference type="EMBL" id="NVO32617.1"/>
    </source>
</evidence>
<comment type="caution">
    <text evidence="4">The sequence shown here is derived from an EMBL/GenBank/DDBJ whole genome shotgun (WGS) entry which is preliminary data.</text>
</comment>
<keyword evidence="5" id="KW-1185">Reference proteome</keyword>
<protein>
    <submittedName>
        <fullName evidence="4">Tetratricopeptide repeat protein</fullName>
    </submittedName>
</protein>
<feature type="repeat" description="TPR" evidence="1">
    <location>
        <begin position="116"/>
        <end position="149"/>
    </location>
</feature>
<gene>
    <name evidence="4" type="ORF">HW554_15480</name>
</gene>
<dbReference type="Pfam" id="PF23914">
    <property type="entry name" value="TPR_CcmH_CycH"/>
    <property type="match status" value="1"/>
</dbReference>
<feature type="chain" id="PRO_5031265772" evidence="2">
    <location>
        <begin position="25"/>
        <end position="245"/>
    </location>
</feature>
<dbReference type="SUPFAM" id="SSF48452">
    <property type="entry name" value="TPR-like"/>
    <property type="match status" value="1"/>
</dbReference>
<evidence type="ECO:0000256" key="2">
    <source>
        <dbReference type="SAM" id="SignalP"/>
    </source>
</evidence>
<feature type="signal peptide" evidence="2">
    <location>
        <begin position="1"/>
        <end position="24"/>
    </location>
</feature>
<dbReference type="EMBL" id="JABKAU010000033">
    <property type="protein sequence ID" value="NVO32617.1"/>
    <property type="molecule type" value="Genomic_DNA"/>
</dbReference>
<organism evidence="4 5">
    <name type="scientific">Hymenobacter lapidiphilus</name>
    <dbReference type="NCBI Taxonomy" id="2608003"/>
    <lineage>
        <taxon>Bacteria</taxon>
        <taxon>Pseudomonadati</taxon>
        <taxon>Bacteroidota</taxon>
        <taxon>Cytophagia</taxon>
        <taxon>Cytophagales</taxon>
        <taxon>Hymenobacteraceae</taxon>
        <taxon>Hymenobacter</taxon>
    </lineage>
</organism>
<evidence type="ECO:0000256" key="1">
    <source>
        <dbReference type="PROSITE-ProRule" id="PRU00339"/>
    </source>
</evidence>
<sequence>MKLPIPVFLLTALLLGAGLQPTLAQRAGKAAKTATADTREAVLGSRSQPLFGGLSAVQAEQALGPATVAGLAGSFPSRAEASQFFSRKGYEYLVENQRDTAAYRFNLAWVLDPSNANAYHGLGVLASSNPTPEQAIELLEKSLTLAPTNSSFLSDLGTSYLIRYEQSKKKKDLKTGTELLQKATTQDPANANAWQQLARAYYYQEQYAQAWEAVHKGQATSIASVDFGLIADLLTHLPDPKGTYK</sequence>
<feature type="domain" description="Cytochrome c-type biogenesis protein H TPR" evidence="3">
    <location>
        <begin position="112"/>
        <end position="213"/>
    </location>
</feature>